<dbReference type="SUPFAM" id="SSF52972">
    <property type="entry name" value="ITPase-like"/>
    <property type="match status" value="1"/>
</dbReference>
<dbReference type="Proteomes" id="UP001190466">
    <property type="component" value="Chromosome"/>
</dbReference>
<dbReference type="NCBIfam" id="TIGR00172">
    <property type="entry name" value="maf"/>
    <property type="match status" value="1"/>
</dbReference>
<dbReference type="Pfam" id="PF02545">
    <property type="entry name" value="Maf"/>
    <property type="match status" value="1"/>
</dbReference>
<keyword evidence="5" id="KW-1185">Reference proteome</keyword>
<keyword evidence="3" id="KW-0963">Cytoplasm</keyword>
<comment type="similarity">
    <text evidence="3">Belongs to the Maf family.</text>
</comment>
<organism evidence="4 5">
    <name type="scientific">[Mycobacterium] wendilense</name>
    <dbReference type="NCBI Taxonomy" id="3064284"/>
    <lineage>
        <taxon>Bacteria</taxon>
        <taxon>Bacillati</taxon>
        <taxon>Actinomycetota</taxon>
        <taxon>Actinomycetes</taxon>
        <taxon>Mycobacteriales</taxon>
        <taxon>Mycobacteriaceae</taxon>
        <taxon>Mycolicibacter</taxon>
    </lineage>
</organism>
<feature type="active site" description="Proton acceptor" evidence="3">
    <location>
        <position position="79"/>
    </location>
</feature>
<dbReference type="RefSeq" id="WP_316517356.1">
    <property type="nucleotide sequence ID" value="NZ_OY726395.1"/>
</dbReference>
<evidence type="ECO:0000256" key="3">
    <source>
        <dbReference type="HAMAP-Rule" id="MF_00528"/>
    </source>
</evidence>
<dbReference type="PANTHER" id="PTHR43213">
    <property type="entry name" value="BIFUNCTIONAL DTTP/UTP PYROPHOSPHATASE/METHYLTRANSFERASE PROTEIN-RELATED"/>
    <property type="match status" value="1"/>
</dbReference>
<sequence>MMTRVVLGSASSGRLSVLRGAGIEPLVIVSHVDEDALLAAHADAPAADRVRVLAEAKAAAVAATLPADVAADCVVVGCDSMLLLDGALCGKPGDAAAAHAQWQAMAGRAGELLTGHCLVRVRAGRTVDTVSETGGTTVHFDSPADADLAAYIAGGEPLRVAGGFTLDGHGGWFVKSIEGDPSNVIGLSLPLTRRLFERLGLSVGELWRAPGPSTDLQRRGTAR</sequence>
<dbReference type="PANTHER" id="PTHR43213:SF5">
    <property type="entry name" value="BIFUNCTIONAL DTTP_UTP PYROPHOSPHATASE_METHYLTRANSFERASE PROTEIN-RELATED"/>
    <property type="match status" value="1"/>
</dbReference>
<dbReference type="EMBL" id="OY726395">
    <property type="protein sequence ID" value="CAJ1584885.1"/>
    <property type="molecule type" value="Genomic_DNA"/>
</dbReference>
<dbReference type="InterPro" id="IPR003697">
    <property type="entry name" value="Maf-like"/>
</dbReference>
<comment type="cofactor">
    <cofactor evidence="1 3">
        <name>a divalent metal cation</name>
        <dbReference type="ChEBI" id="CHEBI:60240"/>
    </cofactor>
</comment>
<keyword evidence="2 3" id="KW-0378">Hydrolase</keyword>
<comment type="catalytic activity">
    <reaction evidence="3">
        <text>a ribonucleoside 5'-triphosphate + H2O = a ribonucleoside 5'-phosphate + diphosphate + H(+)</text>
        <dbReference type="Rhea" id="RHEA:23996"/>
        <dbReference type="ChEBI" id="CHEBI:15377"/>
        <dbReference type="ChEBI" id="CHEBI:15378"/>
        <dbReference type="ChEBI" id="CHEBI:33019"/>
        <dbReference type="ChEBI" id="CHEBI:58043"/>
        <dbReference type="ChEBI" id="CHEBI:61557"/>
        <dbReference type="EC" id="3.6.1.9"/>
    </reaction>
</comment>
<dbReference type="Gene3D" id="3.90.950.10">
    <property type="match status" value="1"/>
</dbReference>
<proteinExistence type="inferred from homology"/>
<evidence type="ECO:0000313" key="5">
    <source>
        <dbReference type="Proteomes" id="UP001190466"/>
    </source>
</evidence>
<dbReference type="EC" id="3.6.1.9" evidence="3"/>
<dbReference type="HAMAP" id="MF_00528">
    <property type="entry name" value="Maf"/>
    <property type="match status" value="1"/>
</dbReference>
<evidence type="ECO:0000256" key="1">
    <source>
        <dbReference type="ARBA" id="ARBA00001968"/>
    </source>
</evidence>
<name>A0ABM9MGX0_9MYCO</name>
<comment type="caution">
    <text evidence="3">Lacks conserved residue(s) required for the propagation of feature annotation.</text>
</comment>
<keyword evidence="3" id="KW-0546">Nucleotide metabolism</keyword>
<reference evidence="4 5" key="1">
    <citation type="submission" date="2023-08" db="EMBL/GenBank/DDBJ databases">
        <authorList>
            <person name="Folkvardsen B D."/>
            <person name="Norman A."/>
        </authorList>
    </citation>
    <scope>NUCLEOTIDE SEQUENCE [LARGE SCALE GENOMIC DNA]</scope>
    <source>
        <strain evidence="4 5">Mu0050</strain>
    </source>
</reference>
<dbReference type="PIRSF" id="PIRSF006305">
    <property type="entry name" value="Maf"/>
    <property type="match status" value="1"/>
</dbReference>
<dbReference type="InterPro" id="IPR029001">
    <property type="entry name" value="ITPase-like_fam"/>
</dbReference>
<evidence type="ECO:0000256" key="2">
    <source>
        <dbReference type="ARBA" id="ARBA00022801"/>
    </source>
</evidence>
<evidence type="ECO:0000313" key="4">
    <source>
        <dbReference type="EMBL" id="CAJ1584885.1"/>
    </source>
</evidence>
<accession>A0ABM9MGX0</accession>
<comment type="function">
    <text evidence="3">Nucleoside triphosphate pyrophosphatase. May have a dual role in cell division arrest and in preventing the incorporation of modified nucleotides into cellular nucleic acids.</text>
</comment>
<comment type="subcellular location">
    <subcellularLocation>
        <location evidence="3">Cytoplasm</location>
    </subcellularLocation>
</comment>
<gene>
    <name evidence="4" type="ORF">MU0050_003425</name>
</gene>
<protein>
    <recommendedName>
        <fullName evidence="3">Nucleoside triphosphate pyrophosphatase</fullName>
        <ecNumber evidence="3">3.6.1.9</ecNumber>
    </recommendedName>
    <alternativeName>
        <fullName evidence="3">Nucleotide pyrophosphatase</fullName>
        <shortName evidence="3">Nucleotide PPase</shortName>
    </alternativeName>
</protein>
<comment type="catalytic activity">
    <reaction evidence="3">
        <text>a 2'-deoxyribonucleoside 5'-triphosphate + H2O = a 2'-deoxyribonucleoside 5'-phosphate + diphosphate + H(+)</text>
        <dbReference type="Rhea" id="RHEA:44644"/>
        <dbReference type="ChEBI" id="CHEBI:15377"/>
        <dbReference type="ChEBI" id="CHEBI:15378"/>
        <dbReference type="ChEBI" id="CHEBI:33019"/>
        <dbReference type="ChEBI" id="CHEBI:61560"/>
        <dbReference type="ChEBI" id="CHEBI:65317"/>
        <dbReference type="EC" id="3.6.1.9"/>
    </reaction>
</comment>